<dbReference type="EMBL" id="LFVU01000024">
    <property type="protein sequence ID" value="KMT22242.1"/>
    <property type="molecule type" value="Genomic_DNA"/>
</dbReference>
<keyword evidence="17" id="KW-1185">Reference proteome</keyword>
<evidence type="ECO:0000256" key="1">
    <source>
        <dbReference type="ARBA" id="ARBA00001927"/>
    </source>
</evidence>
<feature type="domain" description="Cytochrome-c3 hydrogenase C-terminal" evidence="15">
    <location>
        <begin position="213"/>
        <end position="290"/>
    </location>
</feature>
<protein>
    <submittedName>
        <fullName evidence="16">Periplasmic [NiFe] hydrogenase small subunit HydA</fullName>
        <ecNumber evidence="16">1.12.2.1</ecNumber>
        <ecNumber evidence="16">1.12.99.6</ecNumber>
    </submittedName>
</protein>
<feature type="binding site" evidence="13">
    <location>
        <position position="181"/>
    </location>
    <ligand>
        <name>[4Fe-4S] cluster</name>
        <dbReference type="ChEBI" id="CHEBI:49883"/>
        <label>1</label>
    </ligand>
</feature>
<gene>
    <name evidence="16" type="primary">hydA</name>
    <name evidence="16" type="ORF">CLCY_4c02150</name>
</gene>
<evidence type="ECO:0000256" key="12">
    <source>
        <dbReference type="ARBA" id="ARBA00023291"/>
    </source>
</evidence>
<proteinExistence type="inferred from homology"/>
<feature type="domain" description="NADH:ubiquinone oxidoreductase-like 20kDa subunit" evidence="14">
    <location>
        <begin position="47"/>
        <end position="193"/>
    </location>
</feature>
<feature type="binding site" evidence="13">
    <location>
        <position position="278"/>
    </location>
    <ligand>
        <name>[3Fe-4S] cluster</name>
        <dbReference type="ChEBI" id="CHEBI:21137"/>
    </ligand>
</feature>
<feature type="binding site" evidence="13">
    <location>
        <position position="147"/>
    </location>
    <ligand>
        <name>[4Fe-4S] cluster</name>
        <dbReference type="ChEBI" id="CHEBI:49883"/>
        <label>1</label>
    </ligand>
</feature>
<keyword evidence="9 16" id="KW-0560">Oxidoreductase</keyword>
<dbReference type="InterPro" id="IPR037148">
    <property type="entry name" value="NiFe-Hase_small_C_sf"/>
</dbReference>
<evidence type="ECO:0000259" key="15">
    <source>
        <dbReference type="Pfam" id="PF14720"/>
    </source>
</evidence>
<name>A0A0J8D8N3_CLOCY</name>
<dbReference type="RefSeq" id="WP_082141737.1">
    <property type="nucleotide sequence ID" value="NZ_LFVU01000024.1"/>
</dbReference>
<organism evidence="16 17">
    <name type="scientific">Clostridium cylindrosporum DSM 605</name>
    <dbReference type="NCBI Taxonomy" id="1121307"/>
    <lineage>
        <taxon>Bacteria</taxon>
        <taxon>Bacillati</taxon>
        <taxon>Bacillota</taxon>
        <taxon>Clostridia</taxon>
        <taxon>Eubacteriales</taxon>
        <taxon>Clostridiaceae</taxon>
        <taxon>Clostridium</taxon>
    </lineage>
</organism>
<dbReference type="EC" id="1.12.2.1" evidence="16"/>
<evidence type="ECO:0000256" key="13">
    <source>
        <dbReference type="PIRSR" id="PIRSR000310-1"/>
    </source>
</evidence>
<evidence type="ECO:0000256" key="4">
    <source>
        <dbReference type="ARBA" id="ARBA00006605"/>
    </source>
</evidence>
<keyword evidence="7 13" id="KW-0479">Metal-binding</keyword>
<evidence type="ECO:0000313" key="16">
    <source>
        <dbReference type="EMBL" id="KMT22242.1"/>
    </source>
</evidence>
<comment type="subcellular location">
    <subcellularLocation>
        <location evidence="3">Cell envelope</location>
    </subcellularLocation>
</comment>
<dbReference type="Pfam" id="PF14720">
    <property type="entry name" value="NiFe_hyd_SSU_C"/>
    <property type="match status" value="1"/>
</dbReference>
<keyword evidence="10 13" id="KW-0408">Iron</keyword>
<dbReference type="InterPro" id="IPR006137">
    <property type="entry name" value="NADH_UbQ_OxRdtase-like_20kDa"/>
</dbReference>
<dbReference type="GO" id="GO:0030313">
    <property type="term" value="C:cell envelope"/>
    <property type="evidence" value="ECO:0007669"/>
    <property type="project" value="UniProtKB-SubCell"/>
</dbReference>
<dbReference type="PRINTS" id="PR00614">
    <property type="entry name" value="NIHGNASESMLL"/>
</dbReference>
<reference evidence="16 17" key="1">
    <citation type="submission" date="2015-06" db="EMBL/GenBank/DDBJ databases">
        <title>Draft genome sequence of the purine-degrading Clostridium cylindrosporum HC-1 (DSM 605).</title>
        <authorList>
            <person name="Poehlein A."/>
            <person name="Schiel-Bengelsdorf B."/>
            <person name="Bengelsdorf F."/>
            <person name="Daniel R."/>
            <person name="Duerre P."/>
        </authorList>
    </citation>
    <scope>NUCLEOTIDE SEQUENCE [LARGE SCALE GENOMIC DNA]</scope>
    <source>
        <strain evidence="16 17">DSM 605</strain>
    </source>
</reference>
<keyword evidence="8" id="KW-0732">Signal</keyword>
<dbReference type="EC" id="1.12.99.6" evidence="16"/>
<comment type="caution">
    <text evidence="16">The sequence shown here is derived from an EMBL/GenBank/DDBJ whole genome shotgun (WGS) entry which is preliminary data.</text>
</comment>
<dbReference type="Proteomes" id="UP000036756">
    <property type="component" value="Unassembled WGS sequence"/>
</dbReference>
<dbReference type="SUPFAM" id="SSF56770">
    <property type="entry name" value="HydA/Nqo6-like"/>
    <property type="match status" value="1"/>
</dbReference>
<dbReference type="GO" id="GO:0044569">
    <property type="term" value="C:[Ni-Fe] hydrogenase complex"/>
    <property type="evidence" value="ECO:0007669"/>
    <property type="project" value="TreeGrafter"/>
</dbReference>
<dbReference type="GO" id="GO:0046872">
    <property type="term" value="F:metal ion binding"/>
    <property type="evidence" value="ECO:0007669"/>
    <property type="project" value="UniProtKB-KW"/>
</dbReference>
<evidence type="ECO:0000256" key="3">
    <source>
        <dbReference type="ARBA" id="ARBA00004196"/>
    </source>
</evidence>
<dbReference type="Gene3D" id="4.10.480.10">
    <property type="entry name" value="Cytochrome-c3 hydrogenase, C-terminal domain"/>
    <property type="match status" value="1"/>
</dbReference>
<evidence type="ECO:0000256" key="6">
    <source>
        <dbReference type="ARBA" id="ARBA00022485"/>
    </source>
</evidence>
<dbReference type="InterPro" id="IPR001821">
    <property type="entry name" value="NiFe_hydrogenase_ssu"/>
</dbReference>
<feature type="binding site" evidence="13">
    <location>
        <position position="221"/>
    </location>
    <ligand>
        <name>[4Fe-4S] cluster</name>
        <dbReference type="ChEBI" id="CHEBI:49883"/>
        <label>2</label>
    </ligand>
</feature>
<evidence type="ECO:0000256" key="9">
    <source>
        <dbReference type="ARBA" id="ARBA00023002"/>
    </source>
</evidence>
<evidence type="ECO:0000256" key="8">
    <source>
        <dbReference type="ARBA" id="ARBA00022729"/>
    </source>
</evidence>
<dbReference type="PANTHER" id="PTHR30013">
    <property type="entry name" value="NIFE / NIFESE HYDROGENASE SMALL SUBUNIT FAMILY MEMBER"/>
    <property type="match status" value="1"/>
</dbReference>
<feature type="binding site" evidence="13">
    <location>
        <position position="275"/>
    </location>
    <ligand>
        <name>[3Fe-4S] cluster</name>
        <dbReference type="ChEBI" id="CHEBI:21137"/>
    </ligand>
</feature>
<dbReference type="Gene3D" id="3.40.50.700">
    <property type="entry name" value="NADH:ubiquinone oxidoreductase-like, 20kDa subunit"/>
    <property type="match status" value="1"/>
</dbReference>
<dbReference type="NCBIfam" id="TIGR00391">
    <property type="entry name" value="hydA"/>
    <property type="match status" value="1"/>
</dbReference>
<evidence type="ECO:0000313" key="17">
    <source>
        <dbReference type="Proteomes" id="UP000036756"/>
    </source>
</evidence>
<dbReference type="AlphaFoldDB" id="A0A0J8D8N3"/>
<evidence type="ECO:0000259" key="14">
    <source>
        <dbReference type="Pfam" id="PF01058"/>
    </source>
</evidence>
<dbReference type="Pfam" id="PF01058">
    <property type="entry name" value="Oxidored_q6"/>
    <property type="match status" value="1"/>
</dbReference>
<dbReference type="GO" id="GO:0009375">
    <property type="term" value="C:ferredoxin hydrogenase complex"/>
    <property type="evidence" value="ECO:0007669"/>
    <property type="project" value="InterPro"/>
</dbReference>
<dbReference type="GO" id="GO:0009061">
    <property type="term" value="P:anaerobic respiration"/>
    <property type="evidence" value="ECO:0007669"/>
    <property type="project" value="TreeGrafter"/>
</dbReference>
<dbReference type="GO" id="GO:0033748">
    <property type="term" value="F:hydrogenase (acceptor) activity"/>
    <property type="evidence" value="ECO:0007669"/>
    <property type="project" value="UniProtKB-EC"/>
</dbReference>
<dbReference type="PANTHER" id="PTHR30013:SF7">
    <property type="entry name" value="HYDROGENASE-2 SMALL CHAIN"/>
    <property type="match status" value="1"/>
</dbReference>
<sequence>MDNDFSCPRLNSNPDGLANAYIKRAINDINLGKVKKPNAIWLETSGCFGQIISLLDAESPDVLYFLKNLVNLTFLGTISGDEGEVAYERVMALMDTDFIFMICGAIPKKDNGLCTRVATYKGKEITAAEITAMLAKKAKHIIAIGTCACYGGPTAARPNVTEAVSIPEFLGRNDVIKLPGCPTNPIWSLGTIGYLVSFGIPQLDSDGRPIAYYGKTIHDLCERRPFFDKGIFAQKLGDSECMFMLGCRGPKTKADCPRVRWNQTEFWPVGVNTTCIGCTGPDFPDKNEPFVHYGGV</sequence>
<feature type="binding site" evidence="13">
    <location>
        <position position="47"/>
    </location>
    <ligand>
        <name>[4Fe-4S] cluster</name>
        <dbReference type="ChEBI" id="CHEBI:49883"/>
        <label>1</label>
    </ligand>
</feature>
<dbReference type="GO" id="GO:0016020">
    <property type="term" value="C:membrane"/>
    <property type="evidence" value="ECO:0007669"/>
    <property type="project" value="TreeGrafter"/>
</dbReference>
<evidence type="ECO:0000256" key="5">
    <source>
        <dbReference type="ARBA" id="ARBA00011771"/>
    </source>
</evidence>
<comment type="similarity">
    <text evidence="4">Belongs to the [NiFe]/[NiFeSe] hydrogenase small subunit family.</text>
</comment>
<feature type="binding site" evidence="13">
    <location>
        <position position="241"/>
    </location>
    <ligand>
        <name>[4Fe-4S] cluster</name>
        <dbReference type="ChEBI" id="CHEBI:49883"/>
        <label>2</label>
    </ligand>
</feature>
<evidence type="ECO:0000256" key="2">
    <source>
        <dbReference type="ARBA" id="ARBA00001966"/>
    </source>
</evidence>
<comment type="subunit">
    <text evidence="5">Heterodimer of a large and a small subunit.</text>
</comment>
<keyword evidence="6 13" id="KW-0004">4Fe-4S</keyword>
<dbReference type="PATRIC" id="fig|1121307.3.peg.1871"/>
<keyword evidence="12 13" id="KW-0003">3Fe-4S</keyword>
<feature type="binding site" evidence="13">
    <location>
        <position position="218"/>
    </location>
    <ligand>
        <name>[4Fe-4S] cluster</name>
        <dbReference type="ChEBI" id="CHEBI:49883"/>
        <label>2</label>
    </ligand>
</feature>
<keyword evidence="11 13" id="KW-0411">Iron-sulfur</keyword>
<dbReference type="GO" id="GO:0008901">
    <property type="term" value="F:ferredoxin hydrogenase activity"/>
    <property type="evidence" value="ECO:0007669"/>
    <property type="project" value="InterPro"/>
</dbReference>
<feature type="binding site" evidence="13">
    <location>
        <position position="256"/>
    </location>
    <ligand>
        <name>[3Fe-4S] cluster</name>
        <dbReference type="ChEBI" id="CHEBI:21137"/>
    </ligand>
</feature>
<evidence type="ECO:0000256" key="7">
    <source>
        <dbReference type="ARBA" id="ARBA00022723"/>
    </source>
</evidence>
<dbReference type="PIRSF" id="PIRSF000310">
    <property type="entry name" value="NiFe_hyd_ssu"/>
    <property type="match status" value="1"/>
</dbReference>
<dbReference type="GO" id="GO:0051539">
    <property type="term" value="F:4 iron, 4 sulfur cluster binding"/>
    <property type="evidence" value="ECO:0007669"/>
    <property type="project" value="UniProtKB-KW"/>
</dbReference>
<comment type="cofactor">
    <cofactor evidence="2">
        <name>[4Fe-4S] cluster</name>
        <dbReference type="ChEBI" id="CHEBI:49883"/>
    </cofactor>
</comment>
<comment type="cofactor">
    <cofactor evidence="1">
        <name>[3Fe-4S] cluster</name>
        <dbReference type="ChEBI" id="CHEBI:21137"/>
    </cofactor>
</comment>
<dbReference type="OrthoDB" id="9766729at2"/>
<dbReference type="InterPro" id="IPR027394">
    <property type="entry name" value="Cytochrome-c3_hydrogenase_C"/>
</dbReference>
<accession>A0A0J8D8N3</accession>
<dbReference type="GO" id="GO:0051538">
    <property type="term" value="F:3 iron, 4 sulfur cluster binding"/>
    <property type="evidence" value="ECO:0007669"/>
    <property type="project" value="UniProtKB-KW"/>
</dbReference>
<evidence type="ECO:0000256" key="10">
    <source>
        <dbReference type="ARBA" id="ARBA00023004"/>
    </source>
</evidence>
<dbReference type="InterPro" id="IPR037024">
    <property type="entry name" value="NiFe_Hase_small_N_sf"/>
</dbReference>
<dbReference type="GO" id="GO:0009055">
    <property type="term" value="F:electron transfer activity"/>
    <property type="evidence" value="ECO:0007669"/>
    <property type="project" value="TreeGrafter"/>
</dbReference>
<evidence type="ECO:0000256" key="11">
    <source>
        <dbReference type="ARBA" id="ARBA00023014"/>
    </source>
</evidence>
<feature type="binding site" evidence="13">
    <location>
        <position position="247"/>
    </location>
    <ligand>
        <name>[4Fe-4S] cluster</name>
        <dbReference type="ChEBI" id="CHEBI:49883"/>
        <label>2</label>
    </ligand>
</feature>
<dbReference type="GO" id="GO:0047806">
    <property type="term" value="F:cytochrome-c3 hydrogenase activity"/>
    <property type="evidence" value="ECO:0007669"/>
    <property type="project" value="UniProtKB-EC"/>
</dbReference>
<dbReference type="STRING" id="1121307.CLCY_4c02150"/>